<dbReference type="SUPFAM" id="SSF51556">
    <property type="entry name" value="Metallo-dependent hydrolases"/>
    <property type="match status" value="1"/>
</dbReference>
<proteinExistence type="inferred from homology"/>
<dbReference type="Pfam" id="PF04909">
    <property type="entry name" value="Amidohydro_2"/>
    <property type="match status" value="1"/>
</dbReference>
<dbReference type="Proteomes" id="UP000328092">
    <property type="component" value="Unassembled WGS sequence"/>
</dbReference>
<gene>
    <name evidence="3" type="ORF">CI1B_68280</name>
</gene>
<dbReference type="RefSeq" id="WP_139863404.1">
    <property type="nucleotide sequence ID" value="NZ_CAADFC020000028.1"/>
</dbReference>
<dbReference type="AlphaFoldDB" id="A0A508TRD3"/>
<dbReference type="InterPro" id="IPR006680">
    <property type="entry name" value="Amidohydro-rel"/>
</dbReference>
<sequence>MTSQAASAGNYLAVRPDWLARGVEAALDPELPIIDAHHHLWDRPNWRYLFDEYRADIDASGHHVTASVFMQCQAMYRSDGPAAMRVVGETEFVNGVGAMSASGHYGPRRLCAGIVGHADLRLGDAVAPVLEAHIAAAPGRFRGIRHITVWDADRSLMNPLSAGPPGLLGDGAFRAGFARLAPLGLVFDAWLFHPQIGELTELARAFPQTTIVLDHLGGIVGIGAYRDRRDDIFAEWSRAIRALARCENVCIKLGGLGMRINGFGFETRDVPPPSAVLAAAWRPYIELCIEAFGTQRCMFESNFPVDKGSYGYGSVWNAFKRLTRHASTSDRMNLFSGTAARVYALALPG</sequence>
<evidence type="ECO:0000256" key="1">
    <source>
        <dbReference type="ARBA" id="ARBA00038310"/>
    </source>
</evidence>
<organism evidence="3 4">
    <name type="scientific">Bradyrhizobium ivorense</name>
    <dbReference type="NCBI Taxonomy" id="2511166"/>
    <lineage>
        <taxon>Bacteria</taxon>
        <taxon>Pseudomonadati</taxon>
        <taxon>Pseudomonadota</taxon>
        <taxon>Alphaproteobacteria</taxon>
        <taxon>Hyphomicrobiales</taxon>
        <taxon>Nitrobacteraceae</taxon>
        <taxon>Bradyrhizobium</taxon>
    </lineage>
</organism>
<comment type="caution">
    <text evidence="3">The sequence shown here is derived from an EMBL/GenBank/DDBJ whole genome shotgun (WGS) entry which is preliminary data.</text>
</comment>
<dbReference type="Gene3D" id="3.20.20.140">
    <property type="entry name" value="Metal-dependent hydrolases"/>
    <property type="match status" value="1"/>
</dbReference>
<evidence type="ECO:0000313" key="4">
    <source>
        <dbReference type="Proteomes" id="UP000328092"/>
    </source>
</evidence>
<dbReference type="PANTHER" id="PTHR43569:SF1">
    <property type="entry name" value="BLL3371 PROTEIN"/>
    <property type="match status" value="1"/>
</dbReference>
<reference evidence="3" key="1">
    <citation type="submission" date="2019-02" db="EMBL/GenBank/DDBJ databases">
        <authorList>
            <person name="Pothier F.J."/>
        </authorList>
    </citation>
    <scope>NUCLEOTIDE SEQUENCE</scope>
    <source>
        <strain evidence="3">CI-1B</strain>
    </source>
</reference>
<evidence type="ECO:0000259" key="2">
    <source>
        <dbReference type="Pfam" id="PF04909"/>
    </source>
</evidence>
<name>A0A508TRD3_9BRAD</name>
<dbReference type="InterPro" id="IPR032466">
    <property type="entry name" value="Metal_Hydrolase"/>
</dbReference>
<dbReference type="EMBL" id="CAADFC020000028">
    <property type="protein sequence ID" value="VIO76960.1"/>
    <property type="molecule type" value="Genomic_DNA"/>
</dbReference>
<accession>A0A508TRD3</accession>
<keyword evidence="4" id="KW-1185">Reference proteome</keyword>
<dbReference type="PANTHER" id="PTHR43569">
    <property type="entry name" value="AMIDOHYDROLASE"/>
    <property type="match status" value="1"/>
</dbReference>
<comment type="similarity">
    <text evidence="1">Belongs to the metallo-dependent hydrolases superfamily.</text>
</comment>
<dbReference type="GO" id="GO:0016787">
    <property type="term" value="F:hydrolase activity"/>
    <property type="evidence" value="ECO:0007669"/>
    <property type="project" value="InterPro"/>
</dbReference>
<dbReference type="OrthoDB" id="9787654at2"/>
<feature type="domain" description="Amidohydrolase-related" evidence="2">
    <location>
        <begin position="34"/>
        <end position="344"/>
    </location>
</feature>
<dbReference type="InterPro" id="IPR052350">
    <property type="entry name" value="Metallo-dep_Lactonases"/>
</dbReference>
<evidence type="ECO:0000313" key="3">
    <source>
        <dbReference type="EMBL" id="VIO76960.1"/>
    </source>
</evidence>
<protein>
    <recommendedName>
        <fullName evidence="2">Amidohydrolase-related domain-containing protein</fullName>
    </recommendedName>
</protein>